<dbReference type="InterPro" id="IPR043148">
    <property type="entry name" value="TagF_C"/>
</dbReference>
<protein>
    <submittedName>
        <fullName evidence="1">CDP-glycerol:Poly(Glycerophosphate) glycerophosphotransferase</fullName>
    </submittedName>
</protein>
<comment type="caution">
    <text evidence="1">The sequence shown here is derived from an EMBL/GenBank/DDBJ whole genome shotgun (WGS) entry which is preliminary data.</text>
</comment>
<dbReference type="InterPro" id="IPR007554">
    <property type="entry name" value="Glycerophosphate_synth"/>
</dbReference>
<evidence type="ECO:0000313" key="1">
    <source>
        <dbReference type="EMBL" id="SOB51991.1"/>
    </source>
</evidence>
<sequence>MLAALKKLFREWKSLKAFKRLSAKDRSIVIYSEGRGYWSYFEPIYVSLQARHSQDVVYVTSAENDPLLLNPLPGMRAFYIGEGSVRTLFFATLEADVLLMTMPDLQSFHIKRSPFSVHYVYVHHSIVSTHMIYRAAAFDHFDSILCVGPHHIDETRAREAAYGLKPKALIQHGYGRLDTLLKERSHALEGKDPGHPVQVLVAPTWGENGVLERHGIDVIRPLIEAGCRVILRPHPRTRKLAAQKLEQIAEHYREEPLFSLDEDGDGRASLLSSDLMLSDWSGAALEFAFGLERPVIFVDVPRKVLNNDYPALGLEPLEVQVREQLGVVLSTDRLEQAGQLAHEMVQNSKKLRASICAARERWIFNSGTSGEVAANYLISLVNGRGEGL</sequence>
<accession>A0AAX2H6R5</accession>
<evidence type="ECO:0000313" key="2">
    <source>
        <dbReference type="Proteomes" id="UP000219564"/>
    </source>
</evidence>
<dbReference type="RefSeq" id="WP_097191732.1">
    <property type="nucleotide sequence ID" value="NZ_JAAQXX010000001.1"/>
</dbReference>
<dbReference type="GO" id="GO:0016020">
    <property type="term" value="C:membrane"/>
    <property type="evidence" value="ECO:0007669"/>
    <property type="project" value="InterPro"/>
</dbReference>
<reference evidence="1 2" key="1">
    <citation type="submission" date="2017-08" db="EMBL/GenBank/DDBJ databases">
        <authorList>
            <person name="Chaillou S."/>
        </authorList>
    </citation>
    <scope>NUCLEOTIDE SEQUENCE [LARGE SCALE GENOMIC DNA]</scope>
    <source>
        <strain evidence="1 2">MFPA15A1205</strain>
    </source>
</reference>
<dbReference type="EMBL" id="OBKZ01000015">
    <property type="protein sequence ID" value="SOB51991.1"/>
    <property type="molecule type" value="Genomic_DNA"/>
</dbReference>
<dbReference type="AlphaFoldDB" id="A0AAX2H6R5"/>
<gene>
    <name evidence="1" type="ORF">PLUA15_220084</name>
</gene>
<organism evidence="1 2">
    <name type="scientific">Pseudomonas lundensis</name>
    <dbReference type="NCBI Taxonomy" id="86185"/>
    <lineage>
        <taxon>Bacteria</taxon>
        <taxon>Pseudomonadati</taxon>
        <taxon>Pseudomonadota</taxon>
        <taxon>Gammaproteobacteria</taxon>
        <taxon>Pseudomonadales</taxon>
        <taxon>Pseudomonadaceae</taxon>
        <taxon>Pseudomonas</taxon>
    </lineage>
</organism>
<name>A0AAX2H6R5_9PSED</name>
<dbReference type="GO" id="GO:0047355">
    <property type="term" value="F:CDP-glycerol glycerophosphotransferase activity"/>
    <property type="evidence" value="ECO:0007669"/>
    <property type="project" value="InterPro"/>
</dbReference>
<dbReference type="Pfam" id="PF04464">
    <property type="entry name" value="Glyphos_transf"/>
    <property type="match status" value="1"/>
</dbReference>
<dbReference type="Proteomes" id="UP000219564">
    <property type="component" value="Unassembled WGS sequence"/>
</dbReference>
<proteinExistence type="predicted"/>
<dbReference type="Gene3D" id="3.40.50.12580">
    <property type="match status" value="1"/>
</dbReference>